<keyword evidence="9" id="KW-0472">Membrane</keyword>
<comment type="similarity">
    <text evidence="2">Belongs to the amiloride-sensitive sodium channel (TC 1.A.6) family.</text>
</comment>
<organism evidence="13 14">
    <name type="scientific">Argiope bruennichi</name>
    <name type="common">Wasp spider</name>
    <name type="synonym">Aranea bruennichi</name>
    <dbReference type="NCBI Taxonomy" id="94029"/>
    <lineage>
        <taxon>Eukaryota</taxon>
        <taxon>Metazoa</taxon>
        <taxon>Ecdysozoa</taxon>
        <taxon>Arthropoda</taxon>
        <taxon>Chelicerata</taxon>
        <taxon>Arachnida</taxon>
        <taxon>Araneae</taxon>
        <taxon>Araneomorphae</taxon>
        <taxon>Entelegynae</taxon>
        <taxon>Araneoidea</taxon>
        <taxon>Araneidae</taxon>
        <taxon>Argiope</taxon>
    </lineage>
</organism>
<evidence type="ECO:0000256" key="9">
    <source>
        <dbReference type="ARBA" id="ARBA00023136"/>
    </source>
</evidence>
<evidence type="ECO:0000256" key="11">
    <source>
        <dbReference type="ARBA" id="ARBA00023303"/>
    </source>
</evidence>
<keyword evidence="10" id="KW-0739">Sodium transport</keyword>
<dbReference type="Proteomes" id="UP000807504">
    <property type="component" value="Unassembled WGS sequence"/>
</dbReference>
<keyword evidence="4" id="KW-0894">Sodium channel</keyword>
<feature type="chain" id="PRO_5035875165" evidence="12">
    <location>
        <begin position="21"/>
        <end position="347"/>
    </location>
</feature>
<keyword evidence="11" id="KW-0407">Ion channel</keyword>
<proteinExistence type="inferred from homology"/>
<keyword evidence="5" id="KW-0812">Transmembrane</keyword>
<dbReference type="EMBL" id="JABXBU010000001">
    <property type="protein sequence ID" value="KAF8796517.1"/>
    <property type="molecule type" value="Genomic_DNA"/>
</dbReference>
<evidence type="ECO:0000256" key="1">
    <source>
        <dbReference type="ARBA" id="ARBA00004141"/>
    </source>
</evidence>
<dbReference type="AlphaFoldDB" id="A0A8T0FZJ3"/>
<evidence type="ECO:0000256" key="3">
    <source>
        <dbReference type="ARBA" id="ARBA00022448"/>
    </source>
</evidence>
<evidence type="ECO:0000256" key="5">
    <source>
        <dbReference type="ARBA" id="ARBA00022692"/>
    </source>
</evidence>
<gene>
    <name evidence="13" type="ORF">HNY73_000883</name>
</gene>
<evidence type="ECO:0000256" key="4">
    <source>
        <dbReference type="ARBA" id="ARBA00022461"/>
    </source>
</evidence>
<dbReference type="GO" id="GO:0015280">
    <property type="term" value="F:ligand-gated sodium channel activity"/>
    <property type="evidence" value="ECO:0007669"/>
    <property type="project" value="TreeGrafter"/>
</dbReference>
<sequence length="347" mass="41175">MYGIFLLSIFGFYFIITIRQQTNIAVTTPSHFKLPAVTICNRNMINRTYFCRRYPHLCEKPNDLEEFCQKHPFMCIPKFGYYTNSSENITAEVQDAIQQLTFKISRRKNDMFFFYDTKTWRVTYVYSLEIALYARCYSYNLHIFSKEEPNKLGATDTDTMIIAIMTQEKEETLYPWVESQVFLSIHSPLVPENPIQYGHALRSGYKYEIFLRFEEEYLLPHPYATNCTDYDALWKKNNKTGPRSQEMCREFCEQTHSVQCLGCEKYLTMFSYKWKNLCPKGTPHCYDEEFKKSLELCKENCKPSCMDRIGVVLYIRDRDVTIVSHLPLYNVKRFSVGNQDKEENQEK</sequence>
<comment type="caution">
    <text evidence="13">The sequence shown here is derived from an EMBL/GenBank/DDBJ whole genome shotgun (WGS) entry which is preliminary data.</text>
</comment>
<dbReference type="PANTHER" id="PTHR11690">
    <property type="entry name" value="AMILORIDE-SENSITIVE SODIUM CHANNEL-RELATED"/>
    <property type="match status" value="1"/>
</dbReference>
<comment type="subcellular location">
    <subcellularLocation>
        <location evidence="1">Membrane</location>
        <topology evidence="1">Multi-pass membrane protein</topology>
    </subcellularLocation>
</comment>
<evidence type="ECO:0000313" key="14">
    <source>
        <dbReference type="Proteomes" id="UP000807504"/>
    </source>
</evidence>
<evidence type="ECO:0000256" key="7">
    <source>
        <dbReference type="ARBA" id="ARBA00023053"/>
    </source>
</evidence>
<evidence type="ECO:0000256" key="2">
    <source>
        <dbReference type="ARBA" id="ARBA00007193"/>
    </source>
</evidence>
<keyword evidence="8" id="KW-0406">Ion transport</keyword>
<keyword evidence="3" id="KW-0813">Transport</keyword>
<dbReference type="PANTHER" id="PTHR11690:SF248">
    <property type="entry name" value="PICKPOCKET 17, ISOFORM A"/>
    <property type="match status" value="1"/>
</dbReference>
<keyword evidence="6" id="KW-1133">Transmembrane helix</keyword>
<evidence type="ECO:0000256" key="10">
    <source>
        <dbReference type="ARBA" id="ARBA00023201"/>
    </source>
</evidence>
<keyword evidence="14" id="KW-1185">Reference proteome</keyword>
<name>A0A8T0FZJ3_ARGBR</name>
<keyword evidence="7" id="KW-0915">Sodium</keyword>
<dbReference type="InterPro" id="IPR001873">
    <property type="entry name" value="ENaC"/>
</dbReference>
<feature type="signal peptide" evidence="12">
    <location>
        <begin position="1"/>
        <end position="20"/>
    </location>
</feature>
<keyword evidence="12" id="KW-0732">Signal</keyword>
<dbReference type="GO" id="GO:0005886">
    <property type="term" value="C:plasma membrane"/>
    <property type="evidence" value="ECO:0007669"/>
    <property type="project" value="TreeGrafter"/>
</dbReference>
<accession>A0A8T0FZJ3</accession>
<protein>
    <submittedName>
        <fullName evidence="13">Uncharacterized protein</fullName>
    </submittedName>
</protein>
<evidence type="ECO:0000313" key="13">
    <source>
        <dbReference type="EMBL" id="KAF8796517.1"/>
    </source>
</evidence>
<evidence type="ECO:0000256" key="6">
    <source>
        <dbReference type="ARBA" id="ARBA00022989"/>
    </source>
</evidence>
<evidence type="ECO:0000256" key="8">
    <source>
        <dbReference type="ARBA" id="ARBA00023065"/>
    </source>
</evidence>
<evidence type="ECO:0000256" key="12">
    <source>
        <dbReference type="SAM" id="SignalP"/>
    </source>
</evidence>
<reference evidence="13" key="2">
    <citation type="submission" date="2020-06" db="EMBL/GenBank/DDBJ databases">
        <authorList>
            <person name="Sheffer M."/>
        </authorList>
    </citation>
    <scope>NUCLEOTIDE SEQUENCE</scope>
</reference>
<reference evidence="13" key="1">
    <citation type="journal article" date="2020" name="bioRxiv">
        <title>Chromosome-level reference genome of the European wasp spider Argiope bruennichi: a resource for studies on range expansion and evolutionary adaptation.</title>
        <authorList>
            <person name="Sheffer M.M."/>
            <person name="Hoppe A."/>
            <person name="Krehenwinkel H."/>
            <person name="Uhl G."/>
            <person name="Kuss A.W."/>
            <person name="Jensen L."/>
            <person name="Jensen C."/>
            <person name="Gillespie R.G."/>
            <person name="Hoff K.J."/>
            <person name="Prost S."/>
        </authorList>
    </citation>
    <scope>NUCLEOTIDE SEQUENCE</scope>
</reference>